<evidence type="ECO:0000256" key="3">
    <source>
        <dbReference type="RuleBase" id="RU361235"/>
    </source>
</evidence>
<dbReference type="OrthoDB" id="408631at2759"/>
<feature type="chain" id="PRO_5034805179" description="Carboxylic ester hydrolase" evidence="3">
    <location>
        <begin position="21"/>
        <end position="581"/>
    </location>
</feature>
<comment type="similarity">
    <text evidence="1 3">Belongs to the type-B carboxylesterase/lipase family.</text>
</comment>
<keyword evidence="2 3" id="KW-0378">Hydrolase</keyword>
<dbReference type="SUPFAM" id="SSF53474">
    <property type="entry name" value="alpha/beta-Hydrolases"/>
    <property type="match status" value="1"/>
</dbReference>
<accession>A0A8H3IKF6</accession>
<dbReference type="InterPro" id="IPR019826">
    <property type="entry name" value="Carboxylesterase_B_AS"/>
</dbReference>
<sequence length="581" mass="63418">MLAFFIAFFALLMPFVTTNGARNASIGVDDYVVDLGYQLNRGQAVVNNTLVTFRNVRFAAPPVGPLRFLAPTIPAVDRTGIQNASDVICPQAFPKWLTTGAVTPFTPADIPPVDPRTSEDCLFLDVLLPKRIWETRQGSHAAVLVWIYGGGFDVGWKDASGRGYGLVARSQQSGSQGVILVSIGYRLGLFVSPAVIPRVPKPEIQLSLLISVVLTSRSKGWMNGAGVKSNAGLLDQRFALEWVQRYIHLFGGDPSRVTILGESAGGSSVEAHITAYGGSKGSSPFKGAIIQSPYILPSYPLPNSQVDAVLSFGNVDSVDTLRSMSSTDLQKLNALLVGNSQPFGTFTFGVVPDDDYVPDLPGKLFQQERFDHELFVMTGHNQDEGSRFVPNTLITNDSSYATFLESLILPLANNATALNFITQKLYPPIFDGSQGYTNQTERNNLTIADATFVCNARFMDQANFVPKTYAYEFSVSPAVHGADLSYTFYDFGTVPGVNTTVAEVMQSYLTRFVETGQPNSPALPFFSPARPGLTVQNLGSDFVGPMLDERGIKQLQDRCQFWQDVPYLLNYQSDARVLVEM</sequence>
<reference evidence="5" key="1">
    <citation type="submission" date="2021-03" db="EMBL/GenBank/DDBJ databases">
        <authorList>
            <person name="Tagirdzhanova G."/>
        </authorList>
    </citation>
    <scope>NUCLEOTIDE SEQUENCE</scope>
</reference>
<dbReference type="InterPro" id="IPR050309">
    <property type="entry name" value="Type-B_Carboxylest/Lipase"/>
</dbReference>
<dbReference type="Pfam" id="PF00135">
    <property type="entry name" value="COesterase"/>
    <property type="match status" value="2"/>
</dbReference>
<evidence type="ECO:0000256" key="2">
    <source>
        <dbReference type="ARBA" id="ARBA00022801"/>
    </source>
</evidence>
<keyword evidence="6" id="KW-1185">Reference proteome</keyword>
<dbReference type="InterPro" id="IPR002018">
    <property type="entry name" value="CarbesteraseB"/>
</dbReference>
<dbReference type="EMBL" id="CAJPDR010000094">
    <property type="protein sequence ID" value="CAF9916929.1"/>
    <property type="molecule type" value="Genomic_DNA"/>
</dbReference>
<evidence type="ECO:0000259" key="4">
    <source>
        <dbReference type="Pfam" id="PF00135"/>
    </source>
</evidence>
<feature type="domain" description="Carboxylesterase type B" evidence="4">
    <location>
        <begin position="227"/>
        <end position="522"/>
    </location>
</feature>
<dbReference type="PROSITE" id="PS00941">
    <property type="entry name" value="CARBOXYLESTERASE_B_2"/>
    <property type="match status" value="1"/>
</dbReference>
<organism evidence="5 6">
    <name type="scientific">Alectoria fallacina</name>
    <dbReference type="NCBI Taxonomy" id="1903189"/>
    <lineage>
        <taxon>Eukaryota</taxon>
        <taxon>Fungi</taxon>
        <taxon>Dikarya</taxon>
        <taxon>Ascomycota</taxon>
        <taxon>Pezizomycotina</taxon>
        <taxon>Lecanoromycetes</taxon>
        <taxon>OSLEUM clade</taxon>
        <taxon>Lecanoromycetidae</taxon>
        <taxon>Lecanorales</taxon>
        <taxon>Lecanorineae</taxon>
        <taxon>Parmeliaceae</taxon>
        <taxon>Alectoria</taxon>
    </lineage>
</organism>
<gene>
    <name evidence="5" type="ORF">ALECFALPRED_010914</name>
</gene>
<dbReference type="GO" id="GO:0016787">
    <property type="term" value="F:hydrolase activity"/>
    <property type="evidence" value="ECO:0007669"/>
    <property type="project" value="UniProtKB-KW"/>
</dbReference>
<keyword evidence="3" id="KW-0732">Signal</keyword>
<dbReference type="PROSITE" id="PS00122">
    <property type="entry name" value="CARBOXYLESTERASE_B_1"/>
    <property type="match status" value="1"/>
</dbReference>
<dbReference type="InterPro" id="IPR029058">
    <property type="entry name" value="AB_hydrolase_fold"/>
</dbReference>
<protein>
    <recommendedName>
        <fullName evidence="3">Carboxylic ester hydrolase</fullName>
        <ecNumber evidence="3">3.1.1.-</ecNumber>
    </recommendedName>
</protein>
<evidence type="ECO:0000313" key="6">
    <source>
        <dbReference type="Proteomes" id="UP000664203"/>
    </source>
</evidence>
<evidence type="ECO:0000313" key="5">
    <source>
        <dbReference type="EMBL" id="CAF9916929.1"/>
    </source>
</evidence>
<dbReference type="Proteomes" id="UP000664203">
    <property type="component" value="Unassembled WGS sequence"/>
</dbReference>
<feature type="domain" description="Carboxylesterase type B" evidence="4">
    <location>
        <begin position="49"/>
        <end position="190"/>
    </location>
</feature>
<dbReference type="EC" id="3.1.1.-" evidence="3"/>
<dbReference type="AlphaFoldDB" id="A0A8H3IKF6"/>
<evidence type="ECO:0000256" key="1">
    <source>
        <dbReference type="ARBA" id="ARBA00005964"/>
    </source>
</evidence>
<name>A0A8H3IKF6_9LECA</name>
<dbReference type="PANTHER" id="PTHR11559">
    <property type="entry name" value="CARBOXYLESTERASE"/>
    <property type="match status" value="1"/>
</dbReference>
<feature type="signal peptide" evidence="3">
    <location>
        <begin position="1"/>
        <end position="20"/>
    </location>
</feature>
<proteinExistence type="inferred from homology"/>
<comment type="caution">
    <text evidence="5">The sequence shown here is derived from an EMBL/GenBank/DDBJ whole genome shotgun (WGS) entry which is preliminary data.</text>
</comment>
<dbReference type="Gene3D" id="3.40.50.1820">
    <property type="entry name" value="alpha/beta hydrolase"/>
    <property type="match status" value="1"/>
</dbReference>
<dbReference type="InterPro" id="IPR019819">
    <property type="entry name" value="Carboxylesterase_B_CS"/>
</dbReference>